<evidence type="ECO:0000313" key="10">
    <source>
        <dbReference type="EMBL" id="GMA29457.1"/>
    </source>
</evidence>
<keyword evidence="7" id="KW-0472">Membrane</keyword>
<dbReference type="EMBL" id="BSUL01000001">
    <property type="protein sequence ID" value="GMA29457.1"/>
    <property type="molecule type" value="Genomic_DNA"/>
</dbReference>
<dbReference type="GO" id="GO:0005524">
    <property type="term" value="F:ATP binding"/>
    <property type="evidence" value="ECO:0007669"/>
    <property type="project" value="UniProtKB-KW"/>
</dbReference>
<comment type="similarity">
    <text evidence="2">Belongs to the ABC transporter superfamily.</text>
</comment>
<reference evidence="10 11" key="1">
    <citation type="journal article" date="2014" name="Int. J. Syst. Evol. Microbiol.">
        <title>Complete genome sequence of Corynebacterium casei LMG S-19264T (=DSM 44701T), isolated from a smear-ripened cheese.</title>
        <authorList>
            <consortium name="US DOE Joint Genome Institute (JGI-PGF)"/>
            <person name="Walter F."/>
            <person name="Albersmeier A."/>
            <person name="Kalinowski J."/>
            <person name="Ruckert C."/>
        </authorList>
    </citation>
    <scope>NUCLEOTIDE SEQUENCE [LARGE SCALE GENOMIC DNA]</scope>
    <source>
        <strain evidence="10 11">NBRC 112289</strain>
    </source>
</reference>
<evidence type="ECO:0000256" key="7">
    <source>
        <dbReference type="ARBA" id="ARBA00023136"/>
    </source>
</evidence>
<dbReference type="GO" id="GO:0016887">
    <property type="term" value="F:ATP hydrolysis activity"/>
    <property type="evidence" value="ECO:0007669"/>
    <property type="project" value="InterPro"/>
</dbReference>
<feature type="compositionally biased region" description="Low complexity" evidence="8">
    <location>
        <begin position="287"/>
        <end position="304"/>
    </location>
</feature>
<evidence type="ECO:0000256" key="4">
    <source>
        <dbReference type="ARBA" id="ARBA00022475"/>
    </source>
</evidence>
<evidence type="ECO:0000259" key="9">
    <source>
        <dbReference type="PROSITE" id="PS50893"/>
    </source>
</evidence>
<keyword evidence="5" id="KW-0547">Nucleotide-binding</keyword>
<dbReference type="InterPro" id="IPR050388">
    <property type="entry name" value="ABC_Ni/Peptide_Import"/>
</dbReference>
<dbReference type="CDD" id="cd03257">
    <property type="entry name" value="ABC_NikE_OppD_transporters"/>
    <property type="match status" value="1"/>
</dbReference>
<evidence type="ECO:0000256" key="6">
    <source>
        <dbReference type="ARBA" id="ARBA00022840"/>
    </source>
</evidence>
<evidence type="ECO:0000256" key="8">
    <source>
        <dbReference type="SAM" id="MobiDB-lite"/>
    </source>
</evidence>
<dbReference type="InterPro" id="IPR017871">
    <property type="entry name" value="ABC_transporter-like_CS"/>
</dbReference>
<dbReference type="PROSITE" id="PS00211">
    <property type="entry name" value="ABC_TRANSPORTER_1"/>
    <property type="match status" value="1"/>
</dbReference>
<feature type="domain" description="ABC transporter" evidence="9">
    <location>
        <begin position="7"/>
        <end position="242"/>
    </location>
</feature>
<dbReference type="Proteomes" id="UP001157160">
    <property type="component" value="Unassembled WGS sequence"/>
</dbReference>
<feature type="compositionally biased region" description="Basic and acidic residues" evidence="8">
    <location>
        <begin position="260"/>
        <end position="272"/>
    </location>
</feature>
<dbReference type="PANTHER" id="PTHR43297:SF2">
    <property type="entry name" value="DIPEPTIDE TRANSPORT ATP-BINDING PROTEIN DPPD"/>
    <property type="match status" value="1"/>
</dbReference>
<dbReference type="Gene3D" id="3.40.50.300">
    <property type="entry name" value="P-loop containing nucleotide triphosphate hydrolases"/>
    <property type="match status" value="1"/>
</dbReference>
<keyword evidence="3" id="KW-0813">Transport</keyword>
<dbReference type="InterPro" id="IPR027417">
    <property type="entry name" value="P-loop_NTPase"/>
</dbReference>
<comment type="subcellular location">
    <subcellularLocation>
        <location evidence="1">Cell membrane</location>
        <topology evidence="1">Peripheral membrane protein</topology>
    </subcellularLocation>
</comment>
<feature type="compositionally biased region" description="Basic residues" evidence="8">
    <location>
        <begin position="273"/>
        <end position="286"/>
    </location>
</feature>
<dbReference type="Pfam" id="PF00005">
    <property type="entry name" value="ABC_tran"/>
    <property type="match status" value="1"/>
</dbReference>
<dbReference type="PANTHER" id="PTHR43297">
    <property type="entry name" value="OLIGOPEPTIDE TRANSPORT ATP-BINDING PROTEIN APPD"/>
    <property type="match status" value="1"/>
</dbReference>
<dbReference type="SUPFAM" id="SSF52540">
    <property type="entry name" value="P-loop containing nucleoside triphosphate hydrolases"/>
    <property type="match status" value="1"/>
</dbReference>
<keyword evidence="11" id="KW-1185">Reference proteome</keyword>
<evidence type="ECO:0000256" key="1">
    <source>
        <dbReference type="ARBA" id="ARBA00004202"/>
    </source>
</evidence>
<keyword evidence="6" id="KW-0067">ATP-binding</keyword>
<name>A0AA37UNH3_9MICO</name>
<dbReference type="AlphaFoldDB" id="A0AA37UNH3"/>
<organism evidence="10 11">
    <name type="scientific">Arenivirga flava</name>
    <dbReference type="NCBI Taxonomy" id="1930060"/>
    <lineage>
        <taxon>Bacteria</taxon>
        <taxon>Bacillati</taxon>
        <taxon>Actinomycetota</taxon>
        <taxon>Actinomycetes</taxon>
        <taxon>Micrococcales</taxon>
        <taxon>Microbacteriaceae</taxon>
        <taxon>Arenivirga</taxon>
    </lineage>
</organism>
<dbReference type="GO" id="GO:0005886">
    <property type="term" value="C:plasma membrane"/>
    <property type="evidence" value="ECO:0007669"/>
    <property type="project" value="UniProtKB-SubCell"/>
</dbReference>
<proteinExistence type="inferred from homology"/>
<dbReference type="PROSITE" id="PS50893">
    <property type="entry name" value="ABC_TRANSPORTER_2"/>
    <property type="match status" value="1"/>
</dbReference>
<dbReference type="InterPro" id="IPR003593">
    <property type="entry name" value="AAA+_ATPase"/>
</dbReference>
<protein>
    <recommendedName>
        <fullName evidence="9">ABC transporter domain-containing protein</fullName>
    </recommendedName>
</protein>
<dbReference type="SMART" id="SM00382">
    <property type="entry name" value="AAA"/>
    <property type="match status" value="1"/>
</dbReference>
<evidence type="ECO:0000256" key="2">
    <source>
        <dbReference type="ARBA" id="ARBA00005417"/>
    </source>
</evidence>
<evidence type="ECO:0000256" key="5">
    <source>
        <dbReference type="ARBA" id="ARBA00022741"/>
    </source>
</evidence>
<dbReference type="InterPro" id="IPR003439">
    <property type="entry name" value="ABC_transporter-like_ATP-bd"/>
</dbReference>
<comment type="caution">
    <text evidence="10">The sequence shown here is derived from an EMBL/GenBank/DDBJ whole genome shotgun (WGS) entry which is preliminary data.</text>
</comment>
<feature type="region of interest" description="Disordered" evidence="8">
    <location>
        <begin position="252"/>
        <end position="333"/>
    </location>
</feature>
<gene>
    <name evidence="10" type="ORF">GCM10025874_27100</name>
</gene>
<keyword evidence="4" id="KW-1003">Cell membrane</keyword>
<sequence>MSGAGALRVRDLRLAVDGHELLRGVDLDVAPGECLAIVGASGSGKTLTARALLGLAPGRVSASALQIGGTDARRLPERAWRRLRGRRIALVNQDALSALDPLRRIGAEVAEPLRIHRRPLDTVDALLARVHLPGRAAAYPHELSGGQRQRALIASALAAGPDVLVADEPTTALDATVQARILDLLAELKTAGTAIVLVSHDLGAVARIADRVAVMHEGALVEQGATATLLTAPVHPATVALVEAARPSAVRGSVVGGAEPPRDAGDSADHVGRGPRRGRSCSRRAGSRSTSAAPSRSPAPTSRCTAARCSGCSASPVPARRRSPGCSWGSSERMRARRCCTAHRGARCPSGGGAPAAVASS</sequence>
<evidence type="ECO:0000313" key="11">
    <source>
        <dbReference type="Proteomes" id="UP001157160"/>
    </source>
</evidence>
<accession>A0AA37UNH3</accession>
<evidence type="ECO:0000256" key="3">
    <source>
        <dbReference type="ARBA" id="ARBA00022448"/>
    </source>
</evidence>